<evidence type="ECO:0000256" key="4">
    <source>
        <dbReference type="ARBA" id="ARBA00022679"/>
    </source>
</evidence>
<evidence type="ECO:0000256" key="6">
    <source>
        <dbReference type="HAMAP-Rule" id="MF_01208"/>
    </source>
</evidence>
<comment type="cofactor">
    <cofactor evidence="6">
        <name>Mg(2+)</name>
        <dbReference type="ChEBI" id="CHEBI:18420"/>
    </cofactor>
</comment>
<feature type="binding site" evidence="6">
    <location>
        <position position="159"/>
    </location>
    <ligand>
        <name>orotate</name>
        <dbReference type="ChEBI" id="CHEBI:30839"/>
    </ligand>
</feature>
<comment type="subunit">
    <text evidence="6">Homodimer.</text>
</comment>
<feature type="domain" description="Phosphoribosyltransferase" evidence="8">
    <location>
        <begin position="75"/>
        <end position="192"/>
    </location>
</feature>
<dbReference type="PANTHER" id="PTHR19278:SF9">
    <property type="entry name" value="URIDINE 5'-MONOPHOSPHATE SYNTHASE"/>
    <property type="match status" value="1"/>
</dbReference>
<comment type="pathway">
    <text evidence="1 6">Pyrimidine metabolism; UMP biosynthesis via de novo pathway; UMP from orotate: step 1/2.</text>
</comment>
<evidence type="ECO:0000256" key="7">
    <source>
        <dbReference type="SAM" id="MobiDB-lite"/>
    </source>
</evidence>
<dbReference type="EMBL" id="CP000463">
    <property type="protein sequence ID" value="ABJ08741.1"/>
    <property type="molecule type" value="Genomic_DNA"/>
</dbReference>
<dbReference type="GO" id="GO:0019856">
    <property type="term" value="P:pyrimidine nucleobase biosynthetic process"/>
    <property type="evidence" value="ECO:0007669"/>
    <property type="project" value="TreeGrafter"/>
</dbReference>
<feature type="binding site" description="in other chain" evidence="6">
    <location>
        <begin position="155"/>
        <end position="163"/>
    </location>
    <ligand>
        <name>5-phospho-alpha-D-ribose 1-diphosphate</name>
        <dbReference type="ChEBI" id="CHEBI:58017"/>
        <note>ligand shared between dimeric partners</note>
    </ligand>
</feature>
<evidence type="ECO:0000256" key="2">
    <source>
        <dbReference type="ARBA" id="ARBA00011971"/>
    </source>
</evidence>
<dbReference type="Pfam" id="PF00156">
    <property type="entry name" value="Pribosyltran"/>
    <property type="match status" value="1"/>
</dbReference>
<dbReference type="InterPro" id="IPR023031">
    <property type="entry name" value="OPRT"/>
</dbReference>
<gene>
    <name evidence="6" type="primary">pyrE</name>
    <name evidence="9" type="ordered locus">RPE_4822</name>
</gene>
<feature type="binding site" evidence="6">
    <location>
        <position position="131"/>
    </location>
    <ligand>
        <name>5-phospho-alpha-D-ribose 1-diphosphate</name>
        <dbReference type="ChEBI" id="CHEBI:58017"/>
        <note>ligand shared between dimeric partners</note>
    </ligand>
</feature>
<feature type="region of interest" description="Disordered" evidence="7">
    <location>
        <begin position="1"/>
        <end position="30"/>
    </location>
</feature>
<feature type="compositionally biased region" description="Basic and acidic residues" evidence="7">
    <location>
        <begin position="15"/>
        <end position="24"/>
    </location>
</feature>
<dbReference type="InterPro" id="IPR000836">
    <property type="entry name" value="PRTase_dom"/>
</dbReference>
<comment type="catalytic activity">
    <reaction evidence="6">
        <text>orotidine 5'-phosphate + diphosphate = orotate + 5-phospho-alpha-D-ribose 1-diphosphate</text>
        <dbReference type="Rhea" id="RHEA:10380"/>
        <dbReference type="ChEBI" id="CHEBI:30839"/>
        <dbReference type="ChEBI" id="CHEBI:33019"/>
        <dbReference type="ChEBI" id="CHEBI:57538"/>
        <dbReference type="ChEBI" id="CHEBI:58017"/>
        <dbReference type="EC" id="2.4.2.10"/>
    </reaction>
</comment>
<comment type="similarity">
    <text evidence="6">Belongs to the purine/pyrimidine phosphoribosyltransferase family. PyrE subfamily.</text>
</comment>
<accession>Q07H43</accession>
<dbReference type="OrthoDB" id="9779060at2"/>
<sequence length="214" mass="22954">MRARRRSADCPGTDRPIDYGKSLREPPVSKSASRARLADIIRARSFGRGEITLASGRKSDFYFNLKPTMCDPEGAALLAELTFDALRDDELDFIGGLEMGAVPLAGALAQLSYLKNHPIAAFFVRKKPKEHGARLAIEGLAPGETLQGKRIVIVEDVTTTGGSAIKAADAVREAGGEIALVFTMVDREEGAAENFAAAGLPFRSLYKAAEFLKG</sequence>
<dbReference type="GO" id="GO:0004588">
    <property type="term" value="F:orotate phosphoribosyltransferase activity"/>
    <property type="evidence" value="ECO:0007669"/>
    <property type="project" value="UniProtKB-UniRule"/>
</dbReference>
<keyword evidence="5 6" id="KW-0665">Pyrimidine biosynthesis</keyword>
<comment type="function">
    <text evidence="6">Catalyzes the transfer of a ribosyl phosphate group from 5-phosphoribose 1-diphosphate to orotate, leading to the formation of orotidine monophosphate (OMP).</text>
</comment>
<dbReference type="InterPro" id="IPR029057">
    <property type="entry name" value="PRTase-like"/>
</dbReference>
<dbReference type="GO" id="GO:0044205">
    <property type="term" value="P:'de novo' UMP biosynthetic process"/>
    <property type="evidence" value="ECO:0007669"/>
    <property type="project" value="UniProtKB-UniRule"/>
</dbReference>
<organism evidence="9">
    <name type="scientific">Rhodopseudomonas palustris (strain BisA53)</name>
    <dbReference type="NCBI Taxonomy" id="316055"/>
    <lineage>
        <taxon>Bacteria</taxon>
        <taxon>Pseudomonadati</taxon>
        <taxon>Pseudomonadota</taxon>
        <taxon>Alphaproteobacteria</taxon>
        <taxon>Hyphomicrobiales</taxon>
        <taxon>Nitrobacteraceae</taxon>
        <taxon>Rhodopseudomonas</taxon>
    </lineage>
</organism>
<evidence type="ECO:0000256" key="5">
    <source>
        <dbReference type="ARBA" id="ARBA00022975"/>
    </source>
</evidence>
<dbReference type="Gene3D" id="3.40.50.2020">
    <property type="match status" value="1"/>
</dbReference>
<dbReference type="eggNOG" id="COG0461">
    <property type="taxonomic scope" value="Bacteria"/>
</dbReference>
<keyword evidence="4 6" id="KW-0808">Transferase</keyword>
<evidence type="ECO:0000256" key="1">
    <source>
        <dbReference type="ARBA" id="ARBA00004889"/>
    </source>
</evidence>
<evidence type="ECO:0000313" key="9">
    <source>
        <dbReference type="EMBL" id="ABJ08741.1"/>
    </source>
</evidence>
<feature type="binding site" description="in other chain" evidence="6">
    <location>
        <position position="126"/>
    </location>
    <ligand>
        <name>5-phospho-alpha-D-ribose 1-diphosphate</name>
        <dbReference type="ChEBI" id="CHEBI:58017"/>
        <note>ligand shared between dimeric partners</note>
    </ligand>
</feature>
<evidence type="ECO:0000259" key="8">
    <source>
        <dbReference type="Pfam" id="PF00156"/>
    </source>
</evidence>
<evidence type="ECO:0000256" key="3">
    <source>
        <dbReference type="ARBA" id="ARBA00022676"/>
    </source>
</evidence>
<dbReference type="HAMAP" id="MF_01208">
    <property type="entry name" value="PyrE"/>
    <property type="match status" value="1"/>
</dbReference>
<name>Q07H43_RHOP5</name>
<protein>
    <recommendedName>
        <fullName evidence="2 6">Orotate phosphoribosyltransferase</fullName>
        <shortName evidence="6">OPRT</shortName>
        <shortName evidence="6">OPRTase</shortName>
        <ecNumber evidence="2 6">2.4.2.10</ecNumber>
    </recommendedName>
</protein>
<dbReference type="InterPro" id="IPR004467">
    <property type="entry name" value="Or_phspho_trans_dom"/>
</dbReference>
<comment type="caution">
    <text evidence="6">Lacks conserved residue(s) required for the propagation of feature annotation.</text>
</comment>
<feature type="binding site" evidence="6">
    <location>
        <position position="129"/>
    </location>
    <ligand>
        <name>5-phospho-alpha-D-ribose 1-diphosphate</name>
        <dbReference type="ChEBI" id="CHEBI:58017"/>
        <note>ligand shared between dimeric partners</note>
    </ligand>
</feature>
<dbReference type="KEGG" id="rpe:RPE_4822"/>
<dbReference type="HOGENOM" id="CLU_074878_2_1_5"/>
<proteinExistence type="inferred from homology"/>
<dbReference type="UniPathway" id="UPA00070">
    <property type="reaction ID" value="UER00119"/>
</dbReference>
<feature type="binding site" evidence="6">
    <location>
        <position position="187"/>
    </location>
    <ligand>
        <name>orotate</name>
        <dbReference type="ChEBI" id="CHEBI:30839"/>
    </ligand>
</feature>
<dbReference type="NCBIfam" id="TIGR00336">
    <property type="entry name" value="pyrE"/>
    <property type="match status" value="1"/>
</dbReference>
<dbReference type="EC" id="2.4.2.10" evidence="2 6"/>
<feature type="binding site" evidence="6">
    <location>
        <position position="125"/>
    </location>
    <ligand>
        <name>5-phospho-alpha-D-ribose 1-diphosphate</name>
        <dbReference type="ChEBI" id="CHEBI:58017"/>
        <note>ligand shared between dimeric partners</note>
    </ligand>
</feature>
<dbReference type="CDD" id="cd06223">
    <property type="entry name" value="PRTases_typeI"/>
    <property type="match status" value="1"/>
</dbReference>
<dbReference type="PANTHER" id="PTHR19278">
    <property type="entry name" value="OROTATE PHOSPHORIBOSYLTRANSFERASE"/>
    <property type="match status" value="1"/>
</dbReference>
<reference evidence="9" key="1">
    <citation type="submission" date="2006-09" db="EMBL/GenBank/DDBJ databases">
        <title>Complete sequence of Rhodopseudomonas palustris BisA53.</title>
        <authorList>
            <consortium name="US DOE Joint Genome Institute"/>
            <person name="Copeland A."/>
            <person name="Lucas S."/>
            <person name="Lapidus A."/>
            <person name="Barry K."/>
            <person name="Detter J.C."/>
            <person name="Glavina del Rio T."/>
            <person name="Hammon N."/>
            <person name="Israni S."/>
            <person name="Dalin E."/>
            <person name="Tice H."/>
            <person name="Pitluck S."/>
            <person name="Chain P."/>
            <person name="Malfatti S."/>
            <person name="Shin M."/>
            <person name="Vergez L."/>
            <person name="Schmutz J."/>
            <person name="Larimer F."/>
            <person name="Land M."/>
            <person name="Hauser L."/>
            <person name="Pelletier D.A."/>
            <person name="Kyrpides N."/>
            <person name="Kim E."/>
            <person name="Harwood C.S."/>
            <person name="Oda Y."/>
            <person name="Richardson P."/>
        </authorList>
    </citation>
    <scope>NUCLEOTIDE SEQUENCE [LARGE SCALE GENOMIC DNA]</scope>
    <source>
        <strain evidence="9">BisA53</strain>
    </source>
</reference>
<keyword evidence="3 6" id="KW-0328">Glycosyltransferase</keyword>
<dbReference type="AlphaFoldDB" id="Q07H43"/>
<dbReference type="SUPFAM" id="SSF53271">
    <property type="entry name" value="PRTase-like"/>
    <property type="match status" value="1"/>
</dbReference>
<dbReference type="GO" id="GO:0000287">
    <property type="term" value="F:magnesium ion binding"/>
    <property type="evidence" value="ECO:0007669"/>
    <property type="project" value="UniProtKB-UniRule"/>
</dbReference>
<keyword evidence="6" id="KW-0460">Magnesium</keyword>
<dbReference type="STRING" id="316055.RPE_4822"/>